<gene>
    <name evidence="2" type="ORF">ABI908_04910</name>
    <name evidence="1" type="ORF">DK843_00595</name>
</gene>
<dbReference type="InterPro" id="IPR011008">
    <property type="entry name" value="Dimeric_a/b-barrel"/>
</dbReference>
<evidence type="ECO:0000313" key="3">
    <source>
        <dbReference type="Proteomes" id="UP000252038"/>
    </source>
</evidence>
<dbReference type="Gene3D" id="3.30.70.100">
    <property type="match status" value="1"/>
</dbReference>
<proteinExistence type="predicted"/>
<dbReference type="KEGG" id="chri:DK842_17470"/>
<dbReference type="Proteomes" id="UP000252038">
    <property type="component" value="Chromosome"/>
</dbReference>
<evidence type="ECO:0000313" key="2">
    <source>
        <dbReference type="EMBL" id="MEO9383459.1"/>
    </source>
</evidence>
<dbReference type="SUPFAM" id="SSF54909">
    <property type="entry name" value="Dimeric alpha+beta barrel"/>
    <property type="match status" value="1"/>
</dbReference>
<dbReference type="OrthoDB" id="9797060at2"/>
<keyword evidence="4" id="KW-1185">Reference proteome</keyword>
<evidence type="ECO:0000313" key="1">
    <source>
        <dbReference type="EMBL" id="AXE32938.1"/>
    </source>
</evidence>
<dbReference type="EMBL" id="JBDXMI010000001">
    <property type="protein sequence ID" value="MEO9383459.1"/>
    <property type="molecule type" value="Genomic_DNA"/>
</dbReference>
<reference evidence="2 4" key="2">
    <citation type="submission" date="2024-05" db="EMBL/GenBank/DDBJ databases">
        <authorList>
            <person name="De Oliveira J.P."/>
            <person name="Noriler S.A."/>
            <person name="De Oliveira A.G."/>
            <person name="Sipoli D.S."/>
        </authorList>
    </citation>
    <scope>NUCLEOTIDE SEQUENCE [LARGE SCALE GENOMIC DNA]</scope>
    <source>
        <strain evidence="2 4">LABIM192</strain>
    </source>
</reference>
<organism evidence="1 3">
    <name type="scientific">Chromobacterium phragmitis</name>
    <dbReference type="NCBI Taxonomy" id="2202141"/>
    <lineage>
        <taxon>Bacteria</taxon>
        <taxon>Pseudomonadati</taxon>
        <taxon>Pseudomonadota</taxon>
        <taxon>Betaproteobacteria</taxon>
        <taxon>Neisseriales</taxon>
        <taxon>Chromobacteriaceae</taxon>
        <taxon>Chromobacterium</taxon>
    </lineage>
</organism>
<dbReference type="RefSeq" id="WP_114062599.1">
    <property type="nucleotide sequence ID" value="NZ_CP029495.1"/>
</dbReference>
<reference evidence="1 3" key="1">
    <citation type="submission" date="2018-05" db="EMBL/GenBank/DDBJ databases">
        <title>Genome sequencing, assembly and analysis of the novel insecticidal bacterium, Chromobacterium phragmitis.</title>
        <authorList>
            <person name="Sparks M.E."/>
            <person name="Blackburn M.B."/>
            <person name="Gundersen-Rindal D.E."/>
        </authorList>
    </citation>
    <scope>NUCLEOTIDE SEQUENCE [LARGE SCALE GENOMIC DNA]</scope>
    <source>
        <strain evidence="1">IIBBL 274-1</strain>
    </source>
</reference>
<name>A0A344UCE0_9NEIS</name>
<dbReference type="AlphaFoldDB" id="A0A344UCE0"/>
<protein>
    <recommendedName>
        <fullName evidence="5">ABM domain-containing protein</fullName>
    </recommendedName>
</protein>
<dbReference type="EMBL" id="CP029554">
    <property type="protein sequence ID" value="AXE32938.1"/>
    <property type="molecule type" value="Genomic_DNA"/>
</dbReference>
<dbReference type="Proteomes" id="UP001462502">
    <property type="component" value="Unassembled WGS sequence"/>
</dbReference>
<sequence>MTVLDRPPTQACWAANLSGEGAAAELSRCALRLAESQPGCLGVTVGDRVTYWDSVEAIAAWRSRVELLARQRLGRGGDEAVSIQVSRRLPESAPA</sequence>
<accession>A0A344UCE0</accession>
<dbReference type="KEGG" id="chrb:DK843_00595"/>
<evidence type="ECO:0000313" key="4">
    <source>
        <dbReference type="Proteomes" id="UP001462502"/>
    </source>
</evidence>
<evidence type="ECO:0008006" key="5">
    <source>
        <dbReference type="Google" id="ProtNLM"/>
    </source>
</evidence>